<dbReference type="InterPro" id="IPR050667">
    <property type="entry name" value="PPR-containing_protein"/>
</dbReference>
<feature type="repeat" description="PPR" evidence="4">
    <location>
        <begin position="414"/>
        <end position="448"/>
    </location>
</feature>
<keyword evidence="8" id="KW-1185">Reference proteome</keyword>
<dbReference type="HOGENOM" id="CLU_002706_49_0_1"/>
<keyword evidence="2" id="KW-0677">Repeat</keyword>
<dbReference type="PANTHER" id="PTHR47939:SF13">
    <property type="entry name" value="OS03G0201400 PROTEIN"/>
    <property type="match status" value="1"/>
</dbReference>
<dbReference type="Gramene" id="OPUNC01G25980.1">
    <property type="protein sequence ID" value="OPUNC01G25980.1"/>
    <property type="gene ID" value="OPUNC01G25980"/>
</dbReference>
<evidence type="ECO:0000256" key="4">
    <source>
        <dbReference type="PROSITE-ProRule" id="PRU00708"/>
    </source>
</evidence>
<evidence type="ECO:0000313" key="7">
    <source>
        <dbReference type="EnsemblPlants" id="OPUNC01G25980.1"/>
    </source>
</evidence>
<feature type="repeat" description="PPR" evidence="4">
    <location>
        <begin position="139"/>
        <end position="173"/>
    </location>
</feature>
<keyword evidence="3" id="KW-0809">Transit peptide</keyword>
<feature type="repeat" description="PPR" evidence="4">
    <location>
        <begin position="312"/>
        <end position="346"/>
    </location>
</feature>
<dbReference type="Pfam" id="PF12854">
    <property type="entry name" value="PPR_1"/>
    <property type="match status" value="2"/>
</dbReference>
<dbReference type="STRING" id="4537.A0A0E0JM89"/>
<protein>
    <recommendedName>
        <fullName evidence="6">Pentatricopeptide repeat-containing protein-mitochondrial domain-containing protein</fullName>
    </recommendedName>
</protein>
<feature type="domain" description="Pentatricopeptide repeat-containing protein-mitochondrial" evidence="6">
    <location>
        <begin position="384"/>
        <end position="466"/>
    </location>
</feature>
<accession>A0A0E0JM89</accession>
<evidence type="ECO:0000256" key="3">
    <source>
        <dbReference type="ARBA" id="ARBA00022946"/>
    </source>
</evidence>
<comment type="similarity">
    <text evidence="1">Belongs to the PPR family. P subfamily.</text>
</comment>
<dbReference type="Pfam" id="PF23276">
    <property type="entry name" value="TPR_24"/>
    <property type="match status" value="1"/>
</dbReference>
<feature type="region of interest" description="Disordered" evidence="5">
    <location>
        <begin position="39"/>
        <end position="59"/>
    </location>
</feature>
<organism evidence="7">
    <name type="scientific">Oryza punctata</name>
    <name type="common">Red rice</name>
    <dbReference type="NCBI Taxonomy" id="4537"/>
    <lineage>
        <taxon>Eukaryota</taxon>
        <taxon>Viridiplantae</taxon>
        <taxon>Streptophyta</taxon>
        <taxon>Embryophyta</taxon>
        <taxon>Tracheophyta</taxon>
        <taxon>Spermatophyta</taxon>
        <taxon>Magnoliopsida</taxon>
        <taxon>Liliopsida</taxon>
        <taxon>Poales</taxon>
        <taxon>Poaceae</taxon>
        <taxon>BOP clade</taxon>
        <taxon>Oryzoideae</taxon>
        <taxon>Oryzeae</taxon>
        <taxon>Oryzinae</taxon>
        <taxon>Oryza</taxon>
    </lineage>
</organism>
<dbReference type="InterPro" id="IPR057027">
    <property type="entry name" value="TPR_mt"/>
</dbReference>
<name>A0A0E0JM89_ORYPU</name>
<evidence type="ECO:0000256" key="5">
    <source>
        <dbReference type="SAM" id="MobiDB-lite"/>
    </source>
</evidence>
<sequence length="591" mass="64892">MPPATPSATRWPKTLTADHLHRLVRAERDPRRALALFNAATSRPSSASPPDDSTATAAATAPVLPSLDTVSLLTSRLASASLLPFASSLLSRSRELFPSPGELEPPFLSLLRAYSRAHQPLAALHLFRSAPSALGLPHSTRSYTAVLATLVAHSHLSLARSLLADMRAAGFAPTTATYNVLVKAHCSDAAVPIADAVRVFRNIPKPDACSYNTVIDGLCRRGRLPEARDLFAEMIANGIAPTVVTYTTLIHWLAREACFDDALKLFDEMARRGIMPNVVTYSSLIDGLCKGGRAASAVKLLDRMVKERKLPNTITYSSVIDGLYKEGRLGQAMEILDRMRLQGRKPDAGLFGRALEAANYLDEMNFAGIQPNRLTWSLHCRINDAVVTALCAKGEVGRVFQVYQSMRTRGISTEPKTFHLLVECLSKKNNLEKAAHVVRDMLSERCIPERETWDAIVRAYWSKKKIRQEAEEMWSQLCNDISNLKLQAMGSVQGPCAAVAKVGARNWKTGTVREGRNLVMLMSGDATRDFANGKGRDLKGRKWSSVLRGSLARGGITHVDTSGSVRYMYSIVRYMECIRSKSSVSVKRSNI</sequence>
<feature type="repeat" description="PPR" evidence="4">
    <location>
        <begin position="277"/>
        <end position="311"/>
    </location>
</feature>
<dbReference type="OMA" id="KWPKQIT"/>
<dbReference type="EnsemblPlants" id="OPUNC01G25980.1">
    <property type="protein sequence ID" value="OPUNC01G25980.1"/>
    <property type="gene ID" value="OPUNC01G25980"/>
</dbReference>
<dbReference type="PANTHER" id="PTHR47939">
    <property type="entry name" value="MEMBRANE-ASSOCIATED SALT-INDUCIBLE PROTEIN-LIKE"/>
    <property type="match status" value="1"/>
</dbReference>
<dbReference type="AlphaFoldDB" id="A0A0E0JM89"/>
<dbReference type="Pfam" id="PF13041">
    <property type="entry name" value="PPR_2"/>
    <property type="match status" value="2"/>
</dbReference>
<dbReference type="InterPro" id="IPR011990">
    <property type="entry name" value="TPR-like_helical_dom_sf"/>
</dbReference>
<reference evidence="7" key="2">
    <citation type="submission" date="2018-05" db="EMBL/GenBank/DDBJ databases">
        <title>OpunRS2 (Oryza punctata Reference Sequence Version 2).</title>
        <authorList>
            <person name="Zhang J."/>
            <person name="Kudrna D."/>
            <person name="Lee S."/>
            <person name="Talag J."/>
            <person name="Welchert J."/>
            <person name="Wing R.A."/>
        </authorList>
    </citation>
    <scope>NUCLEOTIDE SEQUENCE [LARGE SCALE GENOMIC DNA]</scope>
</reference>
<reference evidence="7" key="1">
    <citation type="submission" date="2015-04" db="UniProtKB">
        <authorList>
            <consortium name="EnsemblPlants"/>
        </authorList>
    </citation>
    <scope>IDENTIFICATION</scope>
</reference>
<feature type="repeat" description="PPR" evidence="4">
    <location>
        <begin position="207"/>
        <end position="241"/>
    </location>
</feature>
<evidence type="ECO:0000259" key="6">
    <source>
        <dbReference type="Pfam" id="PF23276"/>
    </source>
</evidence>
<dbReference type="NCBIfam" id="TIGR00756">
    <property type="entry name" value="PPR"/>
    <property type="match status" value="5"/>
</dbReference>
<dbReference type="Proteomes" id="UP000026962">
    <property type="component" value="Chromosome 1"/>
</dbReference>
<dbReference type="InterPro" id="IPR002885">
    <property type="entry name" value="PPR_rpt"/>
</dbReference>
<feature type="repeat" description="PPR" evidence="4">
    <location>
        <begin position="242"/>
        <end position="276"/>
    </location>
</feature>
<evidence type="ECO:0000313" key="8">
    <source>
        <dbReference type="Proteomes" id="UP000026962"/>
    </source>
</evidence>
<dbReference type="Gene3D" id="1.25.40.10">
    <property type="entry name" value="Tetratricopeptide repeat domain"/>
    <property type="match status" value="3"/>
</dbReference>
<dbReference type="PROSITE" id="PS51375">
    <property type="entry name" value="PPR"/>
    <property type="match status" value="6"/>
</dbReference>
<proteinExistence type="inferred from homology"/>
<evidence type="ECO:0000256" key="2">
    <source>
        <dbReference type="ARBA" id="ARBA00022737"/>
    </source>
</evidence>
<evidence type="ECO:0000256" key="1">
    <source>
        <dbReference type="ARBA" id="ARBA00007626"/>
    </source>
</evidence>
<dbReference type="eggNOG" id="KOG4197">
    <property type="taxonomic scope" value="Eukaryota"/>
</dbReference>